<gene>
    <name evidence="1" type="ORF">EYB58_08130</name>
</gene>
<keyword evidence="2" id="KW-1185">Reference proteome</keyword>
<organism evidence="1 2">
    <name type="scientific">Desulfobacter hydrogenophilus</name>
    <dbReference type="NCBI Taxonomy" id="2291"/>
    <lineage>
        <taxon>Bacteria</taxon>
        <taxon>Pseudomonadati</taxon>
        <taxon>Thermodesulfobacteriota</taxon>
        <taxon>Desulfobacteria</taxon>
        <taxon>Desulfobacterales</taxon>
        <taxon>Desulfobacteraceae</taxon>
        <taxon>Desulfobacter</taxon>
    </lineage>
</organism>
<sequence length="231" mass="26747">MVRWTQGKLDFTLMMKREFLSFIQLLSTIFKLSNNSILISQSVKKFITEIDNIKSELNHDHGPSENPIFPKIEKIEVVKKETAPKDSPELVQIEKGDLYSKFLGLVKANRLKVDELLLLHYIIDTSRVKLMTGWQEENEVSNITEWEKINDIKDVLSKKYPAVLNRFELRGFTEVSAITSYGNPKEVKIKDEIASNILDLPNDVLLKIEAIVKDNFYEHMNEVKEDDGFPF</sequence>
<dbReference type="EMBL" id="CP036313">
    <property type="protein sequence ID" value="QBH12885.1"/>
    <property type="molecule type" value="Genomic_DNA"/>
</dbReference>
<dbReference type="RefSeq" id="WP_131072031.1">
    <property type="nucleotide sequence ID" value="NZ_CP036313.1"/>
</dbReference>
<accession>A0ABX5RDB4</accession>
<evidence type="ECO:0000313" key="2">
    <source>
        <dbReference type="Proteomes" id="UP000293902"/>
    </source>
</evidence>
<proteinExistence type="predicted"/>
<name>A0ABX5RDB4_9BACT</name>
<reference evidence="1 2" key="1">
    <citation type="submission" date="2019-02" db="EMBL/GenBank/DDBJ databases">
        <title>Complete genome sequence of Desulfobacter hydrogenophilus AcRS1.</title>
        <authorList>
            <person name="Marietou A."/>
            <person name="Lund M.B."/>
            <person name="Marshall I.P.G."/>
            <person name="Schreiber L."/>
            <person name="Jorgensen B."/>
        </authorList>
    </citation>
    <scope>NUCLEOTIDE SEQUENCE [LARGE SCALE GENOMIC DNA]</scope>
    <source>
        <strain evidence="1 2">AcRS1</strain>
    </source>
</reference>
<dbReference type="Proteomes" id="UP000293902">
    <property type="component" value="Chromosome"/>
</dbReference>
<evidence type="ECO:0000313" key="1">
    <source>
        <dbReference type="EMBL" id="QBH12885.1"/>
    </source>
</evidence>
<protein>
    <submittedName>
        <fullName evidence="1">Uncharacterized protein</fullName>
    </submittedName>
</protein>